<keyword evidence="1" id="KW-0472">Membrane</keyword>
<dbReference type="OrthoDB" id="2943819at2"/>
<sequence>MNELDNSNQKPMSVKDWLITLLIMAIPLVGFIMLFVYAFSDSENVNKKNWAKAQLIMLAIVMGLFLLFFILFGAFFASIMAGSQSY</sequence>
<reference evidence="2 3" key="1">
    <citation type="submission" date="2018-06" db="EMBL/GenBank/DDBJ databases">
        <title>Genomic Encyclopedia of Type Strains, Phase III (KMG-III): the genomes of soil and plant-associated and newly described type strains.</title>
        <authorList>
            <person name="Whitman W."/>
        </authorList>
    </citation>
    <scope>NUCLEOTIDE SEQUENCE [LARGE SCALE GENOMIC DNA]</scope>
    <source>
        <strain evidence="2 3">CGMCC 1.12504</strain>
    </source>
</reference>
<organism evidence="2 3">
    <name type="scientific">Flavobacterium lacus</name>
    <dbReference type="NCBI Taxonomy" id="1353778"/>
    <lineage>
        <taxon>Bacteria</taxon>
        <taxon>Pseudomonadati</taxon>
        <taxon>Bacteroidota</taxon>
        <taxon>Flavobacteriia</taxon>
        <taxon>Flavobacteriales</taxon>
        <taxon>Flavobacteriaceae</taxon>
        <taxon>Flavobacterium</taxon>
    </lineage>
</organism>
<proteinExistence type="predicted"/>
<dbReference type="Proteomes" id="UP000249518">
    <property type="component" value="Unassembled WGS sequence"/>
</dbReference>
<keyword evidence="3" id="KW-1185">Reference proteome</keyword>
<evidence type="ECO:0000256" key="1">
    <source>
        <dbReference type="SAM" id="Phobius"/>
    </source>
</evidence>
<name>A0A328WXF7_9FLAO</name>
<comment type="caution">
    <text evidence="2">The sequence shown here is derived from an EMBL/GenBank/DDBJ whole genome shotgun (WGS) entry which is preliminary data.</text>
</comment>
<keyword evidence="1" id="KW-0812">Transmembrane</keyword>
<dbReference type="AlphaFoldDB" id="A0A328WXF7"/>
<keyword evidence="1" id="KW-1133">Transmembrane helix</keyword>
<feature type="transmembrane region" description="Helical" evidence="1">
    <location>
        <begin position="17"/>
        <end position="39"/>
    </location>
</feature>
<accession>A0A328WXF7</accession>
<evidence type="ECO:0000313" key="3">
    <source>
        <dbReference type="Proteomes" id="UP000249518"/>
    </source>
</evidence>
<dbReference type="RefSeq" id="WP_112086221.1">
    <property type="nucleotide sequence ID" value="NZ_QLSV01000008.1"/>
</dbReference>
<feature type="transmembrane region" description="Helical" evidence="1">
    <location>
        <begin position="55"/>
        <end position="81"/>
    </location>
</feature>
<evidence type="ECO:0000313" key="2">
    <source>
        <dbReference type="EMBL" id="RAR47539.1"/>
    </source>
</evidence>
<dbReference type="EMBL" id="QLSV01000008">
    <property type="protein sequence ID" value="RAR47539.1"/>
    <property type="molecule type" value="Genomic_DNA"/>
</dbReference>
<gene>
    <name evidence="2" type="ORF">B0I10_10839</name>
</gene>
<protein>
    <submittedName>
        <fullName evidence="2">Uncharacterized protein</fullName>
    </submittedName>
</protein>